<evidence type="ECO:0000256" key="3">
    <source>
        <dbReference type="RuleBase" id="RU361235"/>
    </source>
</evidence>
<comment type="similarity">
    <text evidence="1 3">Belongs to the type-B carboxylesterase/lipase family.</text>
</comment>
<dbReference type="Proteomes" id="UP000016922">
    <property type="component" value="Unassembled WGS sequence"/>
</dbReference>
<dbReference type="eggNOG" id="KOG4389">
    <property type="taxonomic scope" value="Eukaryota"/>
</dbReference>
<dbReference type="RefSeq" id="XP_008083971.1">
    <property type="nucleotide sequence ID" value="XM_008085780.1"/>
</dbReference>
<evidence type="ECO:0000313" key="6">
    <source>
        <dbReference type="Proteomes" id="UP000016922"/>
    </source>
</evidence>
<feature type="domain" description="Carboxylesterase type B" evidence="4">
    <location>
        <begin position="26"/>
        <end position="480"/>
    </location>
</feature>
<dbReference type="Gene3D" id="3.40.50.1820">
    <property type="entry name" value="alpha/beta hydrolase"/>
    <property type="match status" value="1"/>
</dbReference>
<dbReference type="InterPro" id="IPR002018">
    <property type="entry name" value="CarbesteraseB"/>
</dbReference>
<keyword evidence="6" id="KW-1185">Reference proteome</keyword>
<evidence type="ECO:0000256" key="1">
    <source>
        <dbReference type="ARBA" id="ARBA00005964"/>
    </source>
</evidence>
<dbReference type="EMBL" id="KE145367">
    <property type="protein sequence ID" value="EPE29862.1"/>
    <property type="molecule type" value="Genomic_DNA"/>
</dbReference>
<dbReference type="ESTHER" id="glal2-s3ctz6">
    <property type="family name" value="Fungal_carboxylesterase_lipase"/>
</dbReference>
<dbReference type="InterPro" id="IPR019826">
    <property type="entry name" value="Carboxylesterase_B_AS"/>
</dbReference>
<dbReference type="EC" id="3.1.1.-" evidence="3"/>
<feature type="chain" id="PRO_5005146329" description="Carboxylic ester hydrolase" evidence="3">
    <location>
        <begin position="21"/>
        <end position="532"/>
    </location>
</feature>
<name>S3CTZ6_GLAL2</name>
<dbReference type="GeneID" id="19460080"/>
<dbReference type="OrthoDB" id="408631at2759"/>
<evidence type="ECO:0000313" key="5">
    <source>
        <dbReference type="EMBL" id="EPE29862.1"/>
    </source>
</evidence>
<dbReference type="FunFam" id="3.40.50.1820:FF:000299">
    <property type="entry name" value="Carboxylic ester hydrolase"/>
    <property type="match status" value="1"/>
</dbReference>
<protein>
    <recommendedName>
        <fullName evidence="3">Carboxylic ester hydrolase</fullName>
        <ecNumber evidence="3">3.1.1.-</ecNumber>
    </recommendedName>
</protein>
<dbReference type="PROSITE" id="PS00122">
    <property type="entry name" value="CARBOXYLESTERASE_B_1"/>
    <property type="match status" value="1"/>
</dbReference>
<evidence type="ECO:0000259" key="4">
    <source>
        <dbReference type="Pfam" id="PF00135"/>
    </source>
</evidence>
<dbReference type="Pfam" id="PF00135">
    <property type="entry name" value="COesterase"/>
    <property type="match status" value="1"/>
</dbReference>
<reference evidence="5 6" key="1">
    <citation type="journal article" date="2013" name="BMC Genomics">
        <title>Genomics-driven discovery of the pneumocandin biosynthetic gene cluster in the fungus Glarea lozoyensis.</title>
        <authorList>
            <person name="Chen L."/>
            <person name="Yue Q."/>
            <person name="Zhang X."/>
            <person name="Xiang M."/>
            <person name="Wang C."/>
            <person name="Li S."/>
            <person name="Che Y."/>
            <person name="Ortiz-Lopez F.J."/>
            <person name="Bills G.F."/>
            <person name="Liu X."/>
            <person name="An Z."/>
        </authorList>
    </citation>
    <scope>NUCLEOTIDE SEQUENCE [LARGE SCALE GENOMIC DNA]</scope>
    <source>
        <strain evidence="6">ATCC 20868 / MF5171</strain>
    </source>
</reference>
<dbReference type="InterPro" id="IPR050309">
    <property type="entry name" value="Type-B_Carboxylest/Lipase"/>
</dbReference>
<dbReference type="SUPFAM" id="SSF53474">
    <property type="entry name" value="alpha/beta-Hydrolases"/>
    <property type="match status" value="1"/>
</dbReference>
<organism evidence="5 6">
    <name type="scientific">Glarea lozoyensis (strain ATCC 20868 / MF5171)</name>
    <dbReference type="NCBI Taxonomy" id="1116229"/>
    <lineage>
        <taxon>Eukaryota</taxon>
        <taxon>Fungi</taxon>
        <taxon>Dikarya</taxon>
        <taxon>Ascomycota</taxon>
        <taxon>Pezizomycotina</taxon>
        <taxon>Leotiomycetes</taxon>
        <taxon>Helotiales</taxon>
        <taxon>Helotiaceae</taxon>
        <taxon>Glarea</taxon>
    </lineage>
</organism>
<dbReference type="AlphaFoldDB" id="S3CTZ6"/>
<dbReference type="GO" id="GO:0016787">
    <property type="term" value="F:hydrolase activity"/>
    <property type="evidence" value="ECO:0007669"/>
    <property type="project" value="UniProtKB-KW"/>
</dbReference>
<proteinExistence type="inferred from homology"/>
<dbReference type="InterPro" id="IPR029058">
    <property type="entry name" value="AB_hydrolase_fold"/>
</dbReference>
<evidence type="ECO:0000256" key="2">
    <source>
        <dbReference type="ARBA" id="ARBA00022801"/>
    </source>
</evidence>
<dbReference type="OMA" id="WLGEYSL"/>
<gene>
    <name evidence="5" type="ORF">GLAREA_01022</name>
</gene>
<keyword evidence="3" id="KW-0732">Signal</keyword>
<keyword evidence="2 3" id="KW-0378">Hydrolase</keyword>
<dbReference type="HOGENOM" id="CLU_006586_10_5_1"/>
<feature type="signal peptide" evidence="3">
    <location>
        <begin position="1"/>
        <end position="20"/>
    </location>
</feature>
<accession>S3CTZ6</accession>
<sequence length="532" mass="58059">MGVFRLIYIILNFLIAQCQAQDLLASLDYGTFQGTYNARYNISYWRKIPFAAPPVGENRFRAPQPPIPITNGTYNSDQSYDFCPQRTVNGTEDCLYLGLFSRPWTAPQPLRPVVVVFYGGAFIQGGGSFSIPPAGYPVLNVSTSNNFIFVYPNYRVNALGFLSGAEIAASPTSDSNTGLLDQQAVLRWTNKSIQEFGGDPKNVSIWGQSAGAGSVVAQVIANGGKTEPKLFNKALASSPFWPKTYKYNSPETQAVYDNFAALAGCSGPNSLACLKSADLQTLRTASLAVSASHTYNTTSYTWGPVIDGVFLTQPLSQATIKGEVNIDYGFSVYNQHEGENFIPSGFQNTISSGTPPFNSSTTSFETWLRGFLPGFSPRNIGRVLDLYPVSGTAEELTYNTTYVRAGLIYRDVVLTCPAYWTARAAKKKSYVAQYIISPAKHASDTAYWNQVNAVQQTQPLIYKGFAGAFASFFQTGDPNAHKLTDGSVPGVPDNWRTGKEFVIASEGFYEGGTVELGTRCGFWRQLADQIPI</sequence>
<dbReference type="PANTHER" id="PTHR11559">
    <property type="entry name" value="CARBOXYLESTERASE"/>
    <property type="match status" value="1"/>
</dbReference>
<dbReference type="KEGG" id="glz:GLAREA_01022"/>